<evidence type="ECO:0000313" key="3">
    <source>
        <dbReference type="Proteomes" id="UP000015103"/>
    </source>
</evidence>
<dbReference type="EnsemblMetazoa" id="RPRC003587-RA">
    <property type="protein sequence ID" value="RPRC003587-PA"/>
    <property type="gene ID" value="RPRC003587"/>
</dbReference>
<dbReference type="Pfam" id="PF00061">
    <property type="entry name" value="Lipocalin"/>
    <property type="match status" value="1"/>
</dbReference>
<evidence type="ECO:0000313" key="2">
    <source>
        <dbReference type="EnsemblMetazoa" id="RPRC003587-PA"/>
    </source>
</evidence>
<dbReference type="InterPro" id="IPR012674">
    <property type="entry name" value="Calycin"/>
</dbReference>
<sequence>MVNMCFKWMAPVQLLNQIFKKTISIIYSINMHHCLANVKLPLRVLATDYDNYAIFYSCQEAFGFKAEMAWIATRERGDHSHDNKIKQQVTKAGFNYDHFIPQKSTDCGPDEPRL</sequence>
<feature type="domain" description="Lipocalin/cytosolic fatty-acid binding" evidence="1">
    <location>
        <begin position="17"/>
        <end position="99"/>
    </location>
</feature>
<protein>
    <submittedName>
        <fullName evidence="2">Lipocalin/cytosolic fatty-acid binding domain-containing protein</fullName>
    </submittedName>
</protein>
<evidence type="ECO:0000259" key="1">
    <source>
        <dbReference type="Pfam" id="PF00061"/>
    </source>
</evidence>
<dbReference type="Gene3D" id="2.40.128.20">
    <property type="match status" value="1"/>
</dbReference>
<dbReference type="EMBL" id="ACPB03019964">
    <property type="status" value="NOT_ANNOTATED_CDS"/>
    <property type="molecule type" value="Genomic_DNA"/>
</dbReference>
<dbReference type="InParanoid" id="T1HHR4"/>
<dbReference type="SUPFAM" id="SSF50814">
    <property type="entry name" value="Lipocalins"/>
    <property type="match status" value="1"/>
</dbReference>
<proteinExistence type="predicted"/>
<accession>T1HHR4</accession>
<dbReference type="VEuPathDB" id="VectorBase:RPRC003587"/>
<dbReference type="Proteomes" id="UP000015103">
    <property type="component" value="Unassembled WGS sequence"/>
</dbReference>
<organism evidence="2 3">
    <name type="scientific">Rhodnius prolixus</name>
    <name type="common">Triatomid bug</name>
    <dbReference type="NCBI Taxonomy" id="13249"/>
    <lineage>
        <taxon>Eukaryota</taxon>
        <taxon>Metazoa</taxon>
        <taxon>Ecdysozoa</taxon>
        <taxon>Arthropoda</taxon>
        <taxon>Hexapoda</taxon>
        <taxon>Insecta</taxon>
        <taxon>Pterygota</taxon>
        <taxon>Neoptera</taxon>
        <taxon>Paraneoptera</taxon>
        <taxon>Hemiptera</taxon>
        <taxon>Heteroptera</taxon>
        <taxon>Panheteroptera</taxon>
        <taxon>Cimicomorpha</taxon>
        <taxon>Reduviidae</taxon>
        <taxon>Triatominae</taxon>
        <taxon>Rhodnius</taxon>
    </lineage>
</organism>
<name>T1HHR4_RHOPR</name>
<keyword evidence="3" id="KW-1185">Reference proteome</keyword>
<dbReference type="HOGENOM" id="CLU_2124106_0_0_1"/>
<reference evidence="2" key="1">
    <citation type="submission" date="2015-05" db="UniProtKB">
        <authorList>
            <consortium name="EnsemblMetazoa"/>
        </authorList>
    </citation>
    <scope>IDENTIFICATION</scope>
</reference>
<dbReference type="AlphaFoldDB" id="T1HHR4"/>
<dbReference type="InterPro" id="IPR000566">
    <property type="entry name" value="Lipocln_cytosolic_FA-bd_dom"/>
</dbReference>